<evidence type="ECO:0000313" key="1">
    <source>
        <dbReference type="EMBL" id="AWV90478.1"/>
    </source>
</evidence>
<organism evidence="1 2">
    <name type="scientific">Bradymonas sediminis</name>
    <dbReference type="NCBI Taxonomy" id="1548548"/>
    <lineage>
        <taxon>Bacteria</taxon>
        <taxon>Deltaproteobacteria</taxon>
        <taxon>Bradymonadales</taxon>
        <taxon>Bradymonadaceae</taxon>
        <taxon>Bradymonas</taxon>
    </lineage>
</organism>
<protein>
    <submittedName>
        <fullName evidence="1">Uncharacterized protein</fullName>
    </submittedName>
</protein>
<keyword evidence="2" id="KW-1185">Reference proteome</keyword>
<dbReference type="EMBL" id="CP030032">
    <property type="protein sequence ID" value="AWV90478.1"/>
    <property type="molecule type" value="Genomic_DNA"/>
</dbReference>
<sequence>MIALLSTTALFHISCGEDAADDNATGGADLAPSVTGSAEIRTLSAADKTTLCAEVERYTRGQIPDNRDKVCTIVASVITSQQEPPSNEWAQQSCARTRSECLDTDNHFIDDDCLEDLTTNCSATVNEYAACVRARTQQLKALFKKIRTCPDLNLNYLASDFAAEFPQLPPECGIIKTVCPGALEDGDIFDDALYADYELFGSDDSQEAETN</sequence>
<proteinExistence type="predicted"/>
<dbReference type="KEGG" id="bsed:DN745_14525"/>
<evidence type="ECO:0000313" key="2">
    <source>
        <dbReference type="Proteomes" id="UP000249799"/>
    </source>
</evidence>
<reference evidence="1 2" key="1">
    <citation type="submission" date="2018-06" db="EMBL/GenBank/DDBJ databases">
        <title>Lujinxingia sediminis gen. nov. sp. nov., a new facultative anaerobic member of the class Deltaproteobacteria, and proposal of Lujinxingaceae fam. nov.</title>
        <authorList>
            <person name="Guo L.-Y."/>
            <person name="Li C.-M."/>
            <person name="Wang S."/>
            <person name="Du Z.-J."/>
        </authorList>
    </citation>
    <scope>NUCLEOTIDE SEQUENCE [LARGE SCALE GENOMIC DNA]</scope>
    <source>
        <strain evidence="1 2">FA350</strain>
    </source>
</reference>
<dbReference type="Proteomes" id="UP000249799">
    <property type="component" value="Chromosome"/>
</dbReference>
<gene>
    <name evidence="1" type="ORF">DN745_14525</name>
</gene>
<accession>A0A2Z4FP62</accession>
<dbReference type="AlphaFoldDB" id="A0A2Z4FP62"/>
<name>A0A2Z4FP62_9DELT</name>